<feature type="compositionally biased region" description="Low complexity" evidence="1">
    <location>
        <begin position="212"/>
        <end position="225"/>
    </location>
</feature>
<keyword evidence="4" id="KW-1185">Reference proteome</keyword>
<comment type="caution">
    <text evidence="3">The sequence shown here is derived from an EMBL/GenBank/DDBJ whole genome shotgun (WGS) entry which is preliminary data.</text>
</comment>
<organism evidence="3 4">
    <name type="scientific">Naematelia encephala</name>
    <dbReference type="NCBI Taxonomy" id="71784"/>
    <lineage>
        <taxon>Eukaryota</taxon>
        <taxon>Fungi</taxon>
        <taxon>Dikarya</taxon>
        <taxon>Basidiomycota</taxon>
        <taxon>Agaricomycotina</taxon>
        <taxon>Tremellomycetes</taxon>
        <taxon>Tremellales</taxon>
        <taxon>Naemateliaceae</taxon>
        <taxon>Naematelia</taxon>
    </lineage>
</organism>
<feature type="region of interest" description="Disordered" evidence="1">
    <location>
        <begin position="1513"/>
        <end position="1554"/>
    </location>
</feature>
<dbReference type="Pfam" id="PF02752">
    <property type="entry name" value="Arrestin_C"/>
    <property type="match status" value="1"/>
</dbReference>
<dbReference type="STRING" id="71784.A0A1Y2AJL3"/>
<feature type="region of interest" description="Disordered" evidence="1">
    <location>
        <begin position="1154"/>
        <end position="1209"/>
    </location>
</feature>
<evidence type="ECO:0000313" key="3">
    <source>
        <dbReference type="EMBL" id="ORY22682.1"/>
    </source>
</evidence>
<feature type="compositionally biased region" description="Gly residues" evidence="1">
    <location>
        <begin position="1635"/>
        <end position="1644"/>
    </location>
</feature>
<feature type="compositionally biased region" description="Acidic residues" evidence="1">
    <location>
        <begin position="1105"/>
        <end position="1116"/>
    </location>
</feature>
<feature type="compositionally biased region" description="Polar residues" evidence="1">
    <location>
        <begin position="199"/>
        <end position="211"/>
    </location>
</feature>
<feature type="domain" description="Arrestin C-terminal-like" evidence="2">
    <location>
        <begin position="661"/>
        <end position="816"/>
    </location>
</feature>
<dbReference type="OrthoDB" id="298939at2759"/>
<feature type="compositionally biased region" description="Pro residues" evidence="1">
    <location>
        <begin position="43"/>
        <end position="55"/>
    </location>
</feature>
<feature type="compositionally biased region" description="Polar residues" evidence="1">
    <location>
        <begin position="1"/>
        <end position="14"/>
    </location>
</feature>
<feature type="compositionally biased region" description="Low complexity" evidence="1">
    <location>
        <begin position="81"/>
        <end position="91"/>
    </location>
</feature>
<accession>A0A1Y2AJL3</accession>
<feature type="compositionally biased region" description="Polar residues" evidence="1">
    <location>
        <begin position="1171"/>
        <end position="1186"/>
    </location>
</feature>
<feature type="region of interest" description="Disordered" evidence="1">
    <location>
        <begin position="1359"/>
        <end position="1396"/>
    </location>
</feature>
<dbReference type="InterPro" id="IPR050357">
    <property type="entry name" value="Arrestin_domain-protein"/>
</dbReference>
<feature type="compositionally biased region" description="Low complexity" evidence="1">
    <location>
        <begin position="1371"/>
        <end position="1389"/>
    </location>
</feature>
<feature type="region of interest" description="Disordered" evidence="1">
    <location>
        <begin position="1278"/>
        <end position="1346"/>
    </location>
</feature>
<feature type="region of interest" description="Disordered" evidence="1">
    <location>
        <begin position="1"/>
        <end position="259"/>
    </location>
</feature>
<gene>
    <name evidence="3" type="ORF">BCR39DRAFT_591218</name>
</gene>
<evidence type="ECO:0000256" key="1">
    <source>
        <dbReference type="SAM" id="MobiDB-lite"/>
    </source>
</evidence>
<evidence type="ECO:0000259" key="2">
    <source>
        <dbReference type="SMART" id="SM01017"/>
    </source>
</evidence>
<evidence type="ECO:0000313" key="4">
    <source>
        <dbReference type="Proteomes" id="UP000193986"/>
    </source>
</evidence>
<dbReference type="GO" id="GO:0005737">
    <property type="term" value="C:cytoplasm"/>
    <property type="evidence" value="ECO:0007669"/>
    <property type="project" value="TreeGrafter"/>
</dbReference>
<feature type="compositionally biased region" description="Polar residues" evidence="1">
    <location>
        <begin position="948"/>
        <end position="960"/>
    </location>
</feature>
<sequence>MPHTISPSPSSQGLGISLSTLSPPPASTNNPQQRFTGIGVGPGPRPRLPQPPSPARGPMTNTLGAPLSQPPISLRPTHTRSSSSKGFTSFSALPPSPAVTPERRRLPSIPSQSFSKPSNPGQSHDTIPTERAAPATERPVPATERAPSRSGSVASTATSSSRIKRSRSSDLLRRLSKNQTVSGGRYVALGDEDEHEEPSSTNPQASPSRPRSGTASSSAHTVSSSEAYNLNANPFPIPPNHPPRTSTALSDPTNERPSVFQARGMPRSFSQPLHLHAVPEIDDFSSLYRDTTKRRSDPSTGIHSRNAVLLSAESGGTMLAFSPSGDGVWRQGEVICGAQTGLIPNSQTTPSAPRSQHRRQTSSDNVLNPRPWNDSNMPQQIPQRRPGSLGQRVRSLSDGVAILNRQGTLFHPSSSHERASAELSLMLGGPKSRRLSGNKLLTPPELDGWQAAGGDSADKIRLEAAKKRKARVEVDVVLERECVVEGGEIRGRMEVRVTGGKRGEGLRVGGGKVRVIGFEDISAKSRHIFYHYPQSLPVFQVPPTSSQPLPHCSLFASDPDSDGYRLAAEGVHSIPFRMRLPLGGGAKGSFTSANGKGPCVRYVVVGSIKIHVPTSGKRSIAHFYRPVVVLPYLNPAVTLSPSQEPIEARIEKGLGWSLTGEKGIVQVAVALGRRNWVAGQRAWCEVAIKNDSTRKIKTLNLALLQTVQVFTPDPNLMTGGASTPDLDACQTSTQRRKVSEEVIEADFADRGAGRVTGKGWWTGVDAGESGHWDLSLLIPNGLLSIRRTRLIEVMYTLRVTLNGSIYVDLPITLINFLSIDPPPMPGDGIRAPPISGQLAVSIPNQVYDRPGMTRLASERTLDSSKGPARASSTTLHIDALLSAGRARANANGGTDEPPEAKSRPLSMGSQYTVDQQNNSYSSSGHHRTQSVPEIPASTTTRPTHTRTQSYLSDNQSSNSGDDLDDESDKALVAMRRAQGRQRSLAAILRAKDREAQALAEEDEILSPGVENEPGEWKPLRTPEEAEAYAMIADTPSVGGATTGRVGSMEHMNGVEAEDTRTRQSAEEDGWEETQTEHGGTWETVGNDTILDELVSSQGHDHEDVDGGLEQQDDTDDYDHQSHLGVPQEQNHRLSLPRELPAIDVDPRLFIDARHLSPEVEQTGTIPEELEQTTGETSQDLRQATDTASDDLGQMTDFEPSSLHGRPRFGSFAPSAVSAASEGESEVGQVYQAIKRDVSIKVPSSKVAALHERRNQSPVQNVNTETSPNKVLLSHLHPHVQRSGSAPGPPFMSVGVSGRRSSTTADLRRESAPMARHGSAPTINSTARRDSTPTIPSPLRPVEEAPAARVIQKKSSFSFASPVSPLRVKAQLPTSSKLSPKSPGLSPRSLHQPGMLNPAEPLALAMGRQLSGTSSLRNEVPINISPEPSDEDEAPGLAPSVASDSASSDGHALDSPPFTTRSPPRSHPMPRLPSKDDAMKYQHIDPFATSPPEITHHWQPPTTQVNMAQIFTNTNDYNSHGHSLPRLPPPARSVDSHDSRRSSHSSTNSILPSVRNKIAQLESRDEALRKFSVASAASMTTPVSPQRKRQSYTAALAPRHPVRSASDDLDERDRVGGTTFVRPKVYASQDRMSYYGGNGGNGSGNGLVTRSPTQGRLERNLSTSSASTTATAIEQALMSRTTSPRVIGGPRLPRVLSGRSGWEEGDADGTEGMYEPEYEQGSVSSNFRGGPGDYGGSARIRGSIAEWSEESEGLL</sequence>
<name>A0A1Y2AJL3_9TREE</name>
<dbReference type="EMBL" id="MCFC01000089">
    <property type="protein sequence ID" value="ORY22682.1"/>
    <property type="molecule type" value="Genomic_DNA"/>
</dbReference>
<dbReference type="Proteomes" id="UP000193986">
    <property type="component" value="Unassembled WGS sequence"/>
</dbReference>
<feature type="compositionally biased region" description="Polar residues" evidence="1">
    <location>
        <begin position="342"/>
        <end position="354"/>
    </location>
</feature>
<dbReference type="InParanoid" id="A0A1Y2AJL3"/>
<feature type="compositionally biased region" description="Acidic residues" evidence="1">
    <location>
        <begin position="1702"/>
        <end position="1717"/>
    </location>
</feature>
<proteinExistence type="predicted"/>
<dbReference type="SUPFAM" id="SSF81296">
    <property type="entry name" value="E set domains"/>
    <property type="match status" value="1"/>
</dbReference>
<feature type="compositionally biased region" description="Low complexity" evidence="1">
    <location>
        <begin position="1437"/>
        <end position="1462"/>
    </location>
</feature>
<dbReference type="PANTHER" id="PTHR11188:SF17">
    <property type="entry name" value="FI21816P1"/>
    <property type="match status" value="1"/>
</dbReference>
<feature type="compositionally biased region" description="Low complexity" evidence="1">
    <location>
        <begin position="17"/>
        <end position="31"/>
    </location>
</feature>
<dbReference type="InterPro" id="IPR011022">
    <property type="entry name" value="Arrestin_C-like"/>
</dbReference>
<feature type="compositionally biased region" description="Polar residues" evidence="1">
    <location>
        <begin position="373"/>
        <end position="382"/>
    </location>
</feature>
<feature type="region of interest" description="Disordered" evidence="1">
    <location>
        <begin position="1576"/>
        <end position="1754"/>
    </location>
</feature>
<feature type="compositionally biased region" description="Polar residues" evidence="1">
    <location>
        <begin position="907"/>
        <end position="923"/>
    </location>
</feature>
<dbReference type="InterPro" id="IPR014752">
    <property type="entry name" value="Arrestin-like_C"/>
</dbReference>
<feature type="compositionally biased region" description="Low complexity" evidence="1">
    <location>
        <begin position="938"/>
        <end position="947"/>
    </location>
</feature>
<feature type="compositionally biased region" description="Low complexity" evidence="1">
    <location>
        <begin position="1661"/>
        <end position="1671"/>
    </location>
</feature>
<dbReference type="PANTHER" id="PTHR11188">
    <property type="entry name" value="ARRESTIN DOMAIN CONTAINING PROTEIN"/>
    <property type="match status" value="1"/>
</dbReference>
<dbReference type="Gene3D" id="2.60.40.640">
    <property type="match status" value="1"/>
</dbReference>
<protein>
    <recommendedName>
        <fullName evidence="2">Arrestin C-terminal-like domain-containing protein</fullName>
    </recommendedName>
</protein>
<feature type="region of interest" description="Disordered" evidence="1">
    <location>
        <begin position="341"/>
        <end position="391"/>
    </location>
</feature>
<feature type="region of interest" description="Disordered" evidence="1">
    <location>
        <begin position="1051"/>
        <end position="1138"/>
    </location>
</feature>
<dbReference type="InterPro" id="IPR014756">
    <property type="entry name" value="Ig_E-set"/>
</dbReference>
<dbReference type="GO" id="GO:0015031">
    <property type="term" value="P:protein transport"/>
    <property type="evidence" value="ECO:0007669"/>
    <property type="project" value="TreeGrafter"/>
</dbReference>
<feature type="region of interest" description="Disordered" evidence="1">
    <location>
        <begin position="1411"/>
        <end position="1475"/>
    </location>
</feature>
<feature type="compositionally biased region" description="Low complexity" evidence="1">
    <location>
        <begin position="148"/>
        <end position="161"/>
    </location>
</feature>
<feature type="compositionally biased region" description="Polar residues" evidence="1">
    <location>
        <begin position="109"/>
        <end position="126"/>
    </location>
</feature>
<feature type="region of interest" description="Disordered" evidence="1">
    <location>
        <begin position="887"/>
        <end position="965"/>
    </location>
</feature>
<reference evidence="3 4" key="1">
    <citation type="submission" date="2016-07" db="EMBL/GenBank/DDBJ databases">
        <title>Pervasive Adenine N6-methylation of Active Genes in Fungi.</title>
        <authorList>
            <consortium name="DOE Joint Genome Institute"/>
            <person name="Mondo S.J."/>
            <person name="Dannebaum R.O."/>
            <person name="Kuo R.C."/>
            <person name="Labutti K."/>
            <person name="Haridas S."/>
            <person name="Kuo A."/>
            <person name="Salamov A."/>
            <person name="Ahrendt S.R."/>
            <person name="Lipzen A."/>
            <person name="Sullivan W."/>
            <person name="Andreopoulos W.B."/>
            <person name="Clum A."/>
            <person name="Lindquist E."/>
            <person name="Daum C."/>
            <person name="Ramamoorthy G.K."/>
            <person name="Gryganskyi A."/>
            <person name="Culley D."/>
            <person name="Magnuson J.K."/>
            <person name="James T.Y."/>
            <person name="O'Malley M.A."/>
            <person name="Stajich J.E."/>
            <person name="Spatafora J.W."/>
            <person name="Visel A."/>
            <person name="Grigoriev I.V."/>
        </authorList>
    </citation>
    <scope>NUCLEOTIDE SEQUENCE [LARGE SCALE GENOMIC DNA]</scope>
    <source>
        <strain evidence="3 4">68-887.2</strain>
    </source>
</reference>
<dbReference type="SMART" id="SM01017">
    <property type="entry name" value="Arrestin_C"/>
    <property type="match status" value="1"/>
</dbReference>
<feature type="compositionally biased region" description="Polar residues" evidence="1">
    <location>
        <begin position="244"/>
        <end position="256"/>
    </location>
</feature>